<reference evidence="1 2" key="1">
    <citation type="submission" date="2019-05" db="EMBL/GenBank/DDBJ databases">
        <title>Another draft genome of Portunus trituberculatus and its Hox gene families provides insights of decapod evolution.</title>
        <authorList>
            <person name="Jeong J.-H."/>
            <person name="Song I."/>
            <person name="Kim S."/>
            <person name="Choi T."/>
            <person name="Kim D."/>
            <person name="Ryu S."/>
            <person name="Kim W."/>
        </authorList>
    </citation>
    <scope>NUCLEOTIDE SEQUENCE [LARGE SCALE GENOMIC DNA]</scope>
    <source>
        <tissue evidence="1">Muscle</tissue>
    </source>
</reference>
<dbReference type="AlphaFoldDB" id="A0A5B7J0B5"/>
<dbReference type="EMBL" id="VSRR010071122">
    <property type="protein sequence ID" value="MPC86328.1"/>
    <property type="molecule type" value="Genomic_DNA"/>
</dbReference>
<evidence type="ECO:0000313" key="1">
    <source>
        <dbReference type="EMBL" id="MPC86328.1"/>
    </source>
</evidence>
<evidence type="ECO:0000313" key="2">
    <source>
        <dbReference type="Proteomes" id="UP000324222"/>
    </source>
</evidence>
<gene>
    <name evidence="1" type="ORF">E2C01_081151</name>
</gene>
<accession>A0A5B7J0B5</accession>
<dbReference type="Proteomes" id="UP000324222">
    <property type="component" value="Unassembled WGS sequence"/>
</dbReference>
<organism evidence="1 2">
    <name type="scientific">Portunus trituberculatus</name>
    <name type="common">Swimming crab</name>
    <name type="synonym">Neptunus trituberculatus</name>
    <dbReference type="NCBI Taxonomy" id="210409"/>
    <lineage>
        <taxon>Eukaryota</taxon>
        <taxon>Metazoa</taxon>
        <taxon>Ecdysozoa</taxon>
        <taxon>Arthropoda</taxon>
        <taxon>Crustacea</taxon>
        <taxon>Multicrustacea</taxon>
        <taxon>Malacostraca</taxon>
        <taxon>Eumalacostraca</taxon>
        <taxon>Eucarida</taxon>
        <taxon>Decapoda</taxon>
        <taxon>Pleocyemata</taxon>
        <taxon>Brachyura</taxon>
        <taxon>Eubrachyura</taxon>
        <taxon>Portunoidea</taxon>
        <taxon>Portunidae</taxon>
        <taxon>Portuninae</taxon>
        <taxon>Portunus</taxon>
    </lineage>
</organism>
<proteinExistence type="predicted"/>
<keyword evidence="2" id="KW-1185">Reference proteome</keyword>
<protein>
    <submittedName>
        <fullName evidence="1">Uncharacterized protein</fullName>
    </submittedName>
</protein>
<comment type="caution">
    <text evidence="1">The sequence shown here is derived from an EMBL/GenBank/DDBJ whole genome shotgun (WGS) entry which is preliminary data.</text>
</comment>
<sequence>MDCEGGLVHPSEPLHK</sequence>
<name>A0A5B7J0B5_PORTR</name>